<organism evidence="3 4">
    <name type="scientific">Leptotrombidium deliense</name>
    <dbReference type="NCBI Taxonomy" id="299467"/>
    <lineage>
        <taxon>Eukaryota</taxon>
        <taxon>Metazoa</taxon>
        <taxon>Ecdysozoa</taxon>
        <taxon>Arthropoda</taxon>
        <taxon>Chelicerata</taxon>
        <taxon>Arachnida</taxon>
        <taxon>Acari</taxon>
        <taxon>Acariformes</taxon>
        <taxon>Trombidiformes</taxon>
        <taxon>Prostigmata</taxon>
        <taxon>Anystina</taxon>
        <taxon>Parasitengona</taxon>
        <taxon>Trombiculoidea</taxon>
        <taxon>Trombiculidae</taxon>
        <taxon>Leptotrombidium</taxon>
    </lineage>
</organism>
<feature type="non-terminal residue" evidence="3">
    <location>
        <position position="95"/>
    </location>
</feature>
<name>A0A443R368_9ACAR</name>
<dbReference type="OrthoDB" id="6508542at2759"/>
<dbReference type="VEuPathDB" id="VectorBase:LDEU014101"/>
<evidence type="ECO:0000313" key="4">
    <source>
        <dbReference type="Proteomes" id="UP000288716"/>
    </source>
</evidence>
<dbReference type="PANTHER" id="PTHR47163:SF3">
    <property type="entry name" value="PROTEIN CBG18017"/>
    <property type="match status" value="1"/>
</dbReference>
<proteinExistence type="predicted"/>
<dbReference type="Pfam" id="PF12762">
    <property type="entry name" value="DDE_Tnp_IS1595"/>
    <property type="match status" value="1"/>
</dbReference>
<evidence type="ECO:0000259" key="2">
    <source>
        <dbReference type="Pfam" id="PF12762"/>
    </source>
</evidence>
<dbReference type="Proteomes" id="UP000288716">
    <property type="component" value="Unassembled WGS sequence"/>
</dbReference>
<feature type="domain" description="ISXO2-like transposase" evidence="2">
    <location>
        <begin position="21"/>
        <end position="79"/>
    </location>
</feature>
<dbReference type="InterPro" id="IPR053164">
    <property type="entry name" value="IS1016-like_transposase"/>
</dbReference>
<dbReference type="PANTHER" id="PTHR47163">
    <property type="entry name" value="DDE_TNP_IS1595 DOMAIN-CONTAINING PROTEIN"/>
    <property type="match status" value="1"/>
</dbReference>
<reference evidence="3 4" key="1">
    <citation type="journal article" date="2018" name="Gigascience">
        <title>Genomes of trombidid mites reveal novel predicted allergens and laterally-transferred genes associated with secondary metabolism.</title>
        <authorList>
            <person name="Dong X."/>
            <person name="Chaisiri K."/>
            <person name="Xia D."/>
            <person name="Armstrong S.D."/>
            <person name="Fang Y."/>
            <person name="Donnelly M.J."/>
            <person name="Kadowaki T."/>
            <person name="McGarry J.W."/>
            <person name="Darby A.C."/>
            <person name="Makepeace B.L."/>
        </authorList>
    </citation>
    <scope>NUCLEOTIDE SEQUENCE [LARGE SCALE GENOMIC DNA]</scope>
    <source>
        <strain evidence="3">UoL-UT</strain>
    </source>
</reference>
<feature type="region of interest" description="Disordered" evidence="1">
    <location>
        <begin position="1"/>
        <end position="23"/>
    </location>
</feature>
<protein>
    <submittedName>
        <fullName evidence="3">Putative transposase-like protein</fullName>
    </submittedName>
</protein>
<evidence type="ECO:0000313" key="3">
    <source>
        <dbReference type="EMBL" id="RWS09719.1"/>
    </source>
</evidence>
<evidence type="ECO:0000256" key="1">
    <source>
        <dbReference type="SAM" id="MobiDB-lite"/>
    </source>
</evidence>
<sequence>MVEINTGINRRKRERMEREGSIPPGTTIVSDCWSAYGGLQAEGFVHFTVNHSYNFVDPATGANTQTIESMWRALKRSIGAGVRKDHLAEHFCECL</sequence>
<gene>
    <name evidence="3" type="ORF">B4U80_00329</name>
</gene>
<keyword evidence="4" id="KW-1185">Reference proteome</keyword>
<accession>A0A443R368</accession>
<dbReference type="AlphaFoldDB" id="A0A443R368"/>
<comment type="caution">
    <text evidence="3">The sequence shown here is derived from an EMBL/GenBank/DDBJ whole genome shotgun (WGS) entry which is preliminary data.</text>
</comment>
<dbReference type="InterPro" id="IPR024445">
    <property type="entry name" value="Tnp_ISXO2-like"/>
</dbReference>
<dbReference type="STRING" id="299467.A0A443R368"/>
<dbReference type="EMBL" id="NCKV01049997">
    <property type="protein sequence ID" value="RWS09719.1"/>
    <property type="molecule type" value="Genomic_DNA"/>
</dbReference>